<evidence type="ECO:0000256" key="4">
    <source>
        <dbReference type="ARBA" id="ARBA00022801"/>
    </source>
</evidence>
<dbReference type="InterPro" id="IPR051708">
    <property type="entry name" value="Plant_Aspart_Prot_A1"/>
</dbReference>
<feature type="chain" id="PRO_5032746611" description="Peptidase A1 domain-containing protein" evidence="6">
    <location>
        <begin position="19"/>
        <end position="452"/>
    </location>
</feature>
<proteinExistence type="inferred from homology"/>
<evidence type="ECO:0000259" key="7">
    <source>
        <dbReference type="PROSITE" id="PS51767"/>
    </source>
</evidence>
<keyword evidence="3" id="KW-0064">Aspartyl protease</keyword>
<organism evidence="8 9">
    <name type="scientific">Digitaria exilis</name>
    <dbReference type="NCBI Taxonomy" id="1010633"/>
    <lineage>
        <taxon>Eukaryota</taxon>
        <taxon>Viridiplantae</taxon>
        <taxon>Streptophyta</taxon>
        <taxon>Embryophyta</taxon>
        <taxon>Tracheophyta</taxon>
        <taxon>Spermatophyta</taxon>
        <taxon>Magnoliopsida</taxon>
        <taxon>Liliopsida</taxon>
        <taxon>Poales</taxon>
        <taxon>Poaceae</taxon>
        <taxon>PACMAD clade</taxon>
        <taxon>Panicoideae</taxon>
        <taxon>Panicodae</taxon>
        <taxon>Paniceae</taxon>
        <taxon>Anthephorinae</taxon>
        <taxon>Digitaria</taxon>
    </lineage>
</organism>
<keyword evidence="2" id="KW-0645">Protease</keyword>
<accession>A0A835AI87</accession>
<dbReference type="PANTHER" id="PTHR47967:SF29">
    <property type="entry name" value="PEPTIDASE A1 DOMAIN-CONTAINING PROTEIN"/>
    <property type="match status" value="1"/>
</dbReference>
<dbReference type="InterPro" id="IPR034161">
    <property type="entry name" value="Pepsin-like_plant"/>
</dbReference>
<dbReference type="SUPFAM" id="SSF50630">
    <property type="entry name" value="Acid proteases"/>
    <property type="match status" value="1"/>
</dbReference>
<dbReference type="EMBL" id="JACEFO010002331">
    <property type="protein sequence ID" value="KAF8665212.1"/>
    <property type="molecule type" value="Genomic_DNA"/>
</dbReference>
<comment type="caution">
    <text evidence="8">The sequence shown here is derived from an EMBL/GenBank/DDBJ whole genome shotgun (WGS) entry which is preliminary data.</text>
</comment>
<dbReference type="Pfam" id="PF14543">
    <property type="entry name" value="TAXi_N"/>
    <property type="match status" value="1"/>
</dbReference>
<dbReference type="FunFam" id="2.40.70.10:FF:000033">
    <property type="entry name" value="Aspartyl protease family protein"/>
    <property type="match status" value="1"/>
</dbReference>
<evidence type="ECO:0000256" key="5">
    <source>
        <dbReference type="ARBA" id="ARBA00023180"/>
    </source>
</evidence>
<feature type="domain" description="Peptidase A1" evidence="7">
    <location>
        <begin position="95"/>
        <end position="445"/>
    </location>
</feature>
<dbReference type="FunFam" id="2.40.70.10:FF:000031">
    <property type="entry name" value="Aspartyl protease AED1"/>
    <property type="match status" value="1"/>
</dbReference>
<evidence type="ECO:0000313" key="9">
    <source>
        <dbReference type="Proteomes" id="UP000636709"/>
    </source>
</evidence>
<dbReference type="InterPro" id="IPR032861">
    <property type="entry name" value="TAXi_N"/>
</dbReference>
<dbReference type="Proteomes" id="UP000636709">
    <property type="component" value="Unassembled WGS sequence"/>
</dbReference>
<keyword evidence="5" id="KW-0325">Glycoprotein</keyword>
<gene>
    <name evidence="8" type="ORF">HU200_054108</name>
</gene>
<dbReference type="GO" id="GO:0005576">
    <property type="term" value="C:extracellular region"/>
    <property type="evidence" value="ECO:0007669"/>
    <property type="project" value="TreeGrafter"/>
</dbReference>
<evidence type="ECO:0000256" key="6">
    <source>
        <dbReference type="SAM" id="SignalP"/>
    </source>
</evidence>
<name>A0A835AI87_9POAL</name>
<dbReference type="InterPro" id="IPR032799">
    <property type="entry name" value="TAXi_C"/>
</dbReference>
<dbReference type="PROSITE" id="PS51767">
    <property type="entry name" value="PEPTIDASE_A1"/>
    <property type="match status" value="1"/>
</dbReference>
<dbReference type="OrthoDB" id="660550at2759"/>
<keyword evidence="9" id="KW-1185">Reference proteome</keyword>
<evidence type="ECO:0000256" key="2">
    <source>
        <dbReference type="ARBA" id="ARBA00022670"/>
    </source>
</evidence>
<reference evidence="8" key="1">
    <citation type="submission" date="2020-07" db="EMBL/GenBank/DDBJ databases">
        <title>Genome sequence and genetic diversity analysis of an under-domesticated orphan crop, white fonio (Digitaria exilis).</title>
        <authorList>
            <person name="Bennetzen J.L."/>
            <person name="Chen S."/>
            <person name="Ma X."/>
            <person name="Wang X."/>
            <person name="Yssel A.E.J."/>
            <person name="Chaluvadi S.R."/>
            <person name="Johnson M."/>
            <person name="Gangashetty P."/>
            <person name="Hamidou F."/>
            <person name="Sanogo M.D."/>
            <person name="Zwaenepoel A."/>
            <person name="Wallace J."/>
            <person name="Van De Peer Y."/>
            <person name="Van Deynze A."/>
        </authorList>
    </citation>
    <scope>NUCLEOTIDE SEQUENCE</scope>
    <source>
        <tissue evidence="8">Leaves</tissue>
    </source>
</reference>
<dbReference type="PANTHER" id="PTHR47967">
    <property type="entry name" value="OS07G0603500 PROTEIN-RELATED"/>
    <property type="match status" value="1"/>
</dbReference>
<comment type="similarity">
    <text evidence="1">Belongs to the peptidase A1 family.</text>
</comment>
<dbReference type="InterPro" id="IPR033121">
    <property type="entry name" value="PEPTIDASE_A1"/>
</dbReference>
<dbReference type="Gene3D" id="2.40.70.10">
    <property type="entry name" value="Acid Proteases"/>
    <property type="match status" value="2"/>
</dbReference>
<dbReference type="GO" id="GO:0006508">
    <property type="term" value="P:proteolysis"/>
    <property type="evidence" value="ECO:0007669"/>
    <property type="project" value="UniProtKB-KW"/>
</dbReference>
<evidence type="ECO:0000313" key="8">
    <source>
        <dbReference type="EMBL" id="KAF8665212.1"/>
    </source>
</evidence>
<keyword evidence="4" id="KW-0378">Hydrolase</keyword>
<evidence type="ECO:0000256" key="3">
    <source>
        <dbReference type="ARBA" id="ARBA00022750"/>
    </source>
</evidence>
<evidence type="ECO:0000256" key="1">
    <source>
        <dbReference type="ARBA" id="ARBA00007447"/>
    </source>
</evidence>
<sequence length="452" mass="48642">MQALITLLLFVTPLIGSAAPPPSGYRFTLTHIDSKGGFTRSELMRRAANQLMRRAAHRSRHRYRATAMMSSGYYSTTSSSSDTRPTKLFSGQAEYLMELAIGTPPVPFIALADTGSDLTWTQCKPCKLCFAQDTPIYDPTVSSTFSLITCASETCLPIWRTNCTATSHCRYRYIYGDGAYSAGVMGTETLIFGSSSGDDTVSVDGIAFGCGVDNGGLSYNSTGTVGLGRGTLSLVSQLGVGKFSYCLTDFFNTTITSPVLFGSLAELATDITSGIAVQSTPLIQNPKSLSRYFVSLEGISLGDFRLPIPNGTFDIRADGSGGMIVDSGTIFTILVQPGFRVVVDHVAGVLGQRTAVNVSSLESPCFPAPDGARRLPEMPDMVFHFAGGADMRLPRENYMSFDEEDLAFCLNIAGTEPQWTSVLGNFQQQNIQMLYDITVGQLSFVPTDCSVL</sequence>
<dbReference type="InterPro" id="IPR021109">
    <property type="entry name" value="Peptidase_aspartic_dom_sf"/>
</dbReference>
<dbReference type="CDD" id="cd05476">
    <property type="entry name" value="pepsin_A_like_plant"/>
    <property type="match status" value="1"/>
</dbReference>
<dbReference type="Pfam" id="PF14541">
    <property type="entry name" value="TAXi_C"/>
    <property type="match status" value="1"/>
</dbReference>
<keyword evidence="6" id="KW-0732">Signal</keyword>
<feature type="signal peptide" evidence="6">
    <location>
        <begin position="1"/>
        <end position="18"/>
    </location>
</feature>
<protein>
    <recommendedName>
        <fullName evidence="7">Peptidase A1 domain-containing protein</fullName>
    </recommendedName>
</protein>
<dbReference type="GO" id="GO:0004190">
    <property type="term" value="F:aspartic-type endopeptidase activity"/>
    <property type="evidence" value="ECO:0007669"/>
    <property type="project" value="UniProtKB-KW"/>
</dbReference>
<dbReference type="AlphaFoldDB" id="A0A835AI87"/>